<dbReference type="Gene3D" id="3.30.1330.60">
    <property type="entry name" value="OmpA-like domain"/>
    <property type="match status" value="1"/>
</dbReference>
<dbReference type="GO" id="GO:0005509">
    <property type="term" value="F:calcium ion binding"/>
    <property type="evidence" value="ECO:0007669"/>
    <property type="project" value="InterPro"/>
</dbReference>
<evidence type="ECO:0000256" key="7">
    <source>
        <dbReference type="ARBA" id="ARBA00023136"/>
    </source>
</evidence>
<evidence type="ECO:0000256" key="9">
    <source>
        <dbReference type="PROSITE-ProRule" id="PRU00473"/>
    </source>
</evidence>
<dbReference type="InterPro" id="IPR011250">
    <property type="entry name" value="OMP/PagP_B-barrel"/>
</dbReference>
<comment type="subcellular location">
    <subcellularLocation>
        <location evidence="1">Cell outer membrane</location>
        <topology evidence="1">Multi-pass membrane protein</topology>
    </subcellularLocation>
</comment>
<feature type="signal peptide" evidence="10">
    <location>
        <begin position="1"/>
        <end position="20"/>
    </location>
</feature>
<dbReference type="Proteomes" id="UP000652231">
    <property type="component" value="Unassembled WGS sequence"/>
</dbReference>
<keyword evidence="2" id="KW-0813">Transport</keyword>
<dbReference type="SUPFAM" id="SSF103647">
    <property type="entry name" value="TSP type-3 repeat"/>
    <property type="match status" value="1"/>
</dbReference>
<dbReference type="GO" id="GO:0006811">
    <property type="term" value="P:monoatomic ion transport"/>
    <property type="evidence" value="ECO:0007669"/>
    <property type="project" value="UniProtKB-KW"/>
</dbReference>
<dbReference type="GO" id="GO:0009279">
    <property type="term" value="C:cell outer membrane"/>
    <property type="evidence" value="ECO:0007669"/>
    <property type="project" value="UniProtKB-SubCell"/>
</dbReference>
<dbReference type="AlphaFoldDB" id="A0A8J2V931"/>
<evidence type="ECO:0000256" key="10">
    <source>
        <dbReference type="SAM" id="SignalP"/>
    </source>
</evidence>
<dbReference type="GO" id="GO:0046930">
    <property type="term" value="C:pore complex"/>
    <property type="evidence" value="ECO:0007669"/>
    <property type="project" value="UniProtKB-KW"/>
</dbReference>
<sequence length="427" mass="47248">MMRKFTLCLLFVFGTLTVGAQETNYNQWSIELQGGAHKAATPFSPGYYASTPSFWQGGLGVRYMFNEKFGAKLDFGYNSIESDDNSMPFKTEYYRANLQGVINLGSILGFREWCDYVNVLIHGGFGYSANKPKEPIEFDSADNMLNIMAGITPQLRLGKSIALTGDLSILGHVRHNTPWDGAMPLDQVVSDNQTRGLNGYMVNASVGITLYLGQHDKHADWYSEEQAIYSQLDSLDERLSKVETDLIDTDQDGVPDYLDREPNTISGVAVDTKGRAIDANNNGIPDEMESALDERYAKKAALDQAAQSGSLNIKELIDSGYVNVYFRFNSDQPETYSLQAVNYLITYMKQNPGAQAELIGFADEIGNAQYNAQLSESRANKVKELMVAAGIDGNRLTARGGGEDDSVNRDSAQARQLVRRVTFRLSN</sequence>
<reference evidence="12" key="2">
    <citation type="submission" date="2020-09" db="EMBL/GenBank/DDBJ databases">
        <authorList>
            <person name="Sun Q."/>
            <person name="Zhou Y."/>
        </authorList>
    </citation>
    <scope>NUCLEOTIDE SEQUENCE</scope>
    <source>
        <strain evidence="12">CGMCC 1.12924</strain>
    </source>
</reference>
<dbReference type="InterPro" id="IPR006664">
    <property type="entry name" value="OMP_bac"/>
</dbReference>
<name>A0A8J2V931_9FLAO</name>
<organism evidence="12 13">
    <name type="scientific">Planktosalinus lacus</name>
    <dbReference type="NCBI Taxonomy" id="1526573"/>
    <lineage>
        <taxon>Bacteria</taxon>
        <taxon>Pseudomonadati</taxon>
        <taxon>Bacteroidota</taxon>
        <taxon>Flavobacteriia</taxon>
        <taxon>Flavobacteriales</taxon>
        <taxon>Flavobacteriaceae</taxon>
        <taxon>Planktosalinus</taxon>
    </lineage>
</organism>
<proteinExistence type="predicted"/>
<keyword evidence="5" id="KW-0406">Ion transport</keyword>
<dbReference type="PRINTS" id="PR01021">
    <property type="entry name" value="OMPADOMAIN"/>
</dbReference>
<keyword evidence="8" id="KW-0998">Cell outer membrane</keyword>
<dbReference type="PANTHER" id="PTHR30329">
    <property type="entry name" value="STATOR ELEMENT OF FLAGELLAR MOTOR COMPLEX"/>
    <property type="match status" value="1"/>
</dbReference>
<dbReference type="InterPro" id="IPR028974">
    <property type="entry name" value="TSP_type-3_rpt"/>
</dbReference>
<evidence type="ECO:0000256" key="1">
    <source>
        <dbReference type="ARBA" id="ARBA00004571"/>
    </source>
</evidence>
<protein>
    <recommendedName>
        <fullName evidence="11">OmpA-like domain-containing protein</fullName>
    </recommendedName>
</protein>
<evidence type="ECO:0000313" key="12">
    <source>
        <dbReference type="EMBL" id="GGD84861.1"/>
    </source>
</evidence>
<comment type="caution">
    <text evidence="12">The sequence shown here is derived from an EMBL/GenBank/DDBJ whole genome shotgun (WGS) entry which is preliminary data.</text>
</comment>
<dbReference type="SUPFAM" id="SSF56925">
    <property type="entry name" value="OMPA-like"/>
    <property type="match status" value="1"/>
</dbReference>
<evidence type="ECO:0000256" key="3">
    <source>
        <dbReference type="ARBA" id="ARBA00022452"/>
    </source>
</evidence>
<feature type="chain" id="PRO_5035217268" description="OmpA-like domain-containing protein" evidence="10">
    <location>
        <begin position="21"/>
        <end position="427"/>
    </location>
</feature>
<dbReference type="Pfam" id="PF00691">
    <property type="entry name" value="OmpA"/>
    <property type="match status" value="1"/>
</dbReference>
<evidence type="ECO:0000256" key="6">
    <source>
        <dbReference type="ARBA" id="ARBA00023114"/>
    </source>
</evidence>
<keyword evidence="7 9" id="KW-0472">Membrane</keyword>
<feature type="domain" description="OmpA-like" evidence="11">
    <location>
        <begin position="313"/>
        <end position="427"/>
    </location>
</feature>
<evidence type="ECO:0000313" key="13">
    <source>
        <dbReference type="Proteomes" id="UP000652231"/>
    </source>
</evidence>
<evidence type="ECO:0000256" key="2">
    <source>
        <dbReference type="ARBA" id="ARBA00022448"/>
    </source>
</evidence>
<evidence type="ECO:0000256" key="4">
    <source>
        <dbReference type="ARBA" id="ARBA00022692"/>
    </source>
</evidence>
<keyword evidence="10" id="KW-0732">Signal</keyword>
<dbReference type="PROSITE" id="PS51123">
    <property type="entry name" value="OMPA_2"/>
    <property type="match status" value="1"/>
</dbReference>
<dbReference type="SUPFAM" id="SSF103088">
    <property type="entry name" value="OmpA-like"/>
    <property type="match status" value="1"/>
</dbReference>
<dbReference type="InterPro" id="IPR036737">
    <property type="entry name" value="OmpA-like_sf"/>
</dbReference>
<dbReference type="EMBL" id="BMGK01000002">
    <property type="protein sequence ID" value="GGD84861.1"/>
    <property type="molecule type" value="Genomic_DNA"/>
</dbReference>
<dbReference type="InterPro" id="IPR006665">
    <property type="entry name" value="OmpA-like"/>
</dbReference>
<keyword evidence="13" id="KW-1185">Reference proteome</keyword>
<evidence type="ECO:0000256" key="8">
    <source>
        <dbReference type="ARBA" id="ARBA00023237"/>
    </source>
</evidence>
<dbReference type="CDD" id="cd07185">
    <property type="entry name" value="OmpA_C-like"/>
    <property type="match status" value="1"/>
</dbReference>
<gene>
    <name evidence="12" type="ORF">GCM10011312_06120</name>
</gene>
<evidence type="ECO:0000256" key="5">
    <source>
        <dbReference type="ARBA" id="ARBA00023065"/>
    </source>
</evidence>
<accession>A0A8J2V931</accession>
<reference evidence="12" key="1">
    <citation type="journal article" date="2014" name="Int. J. Syst. Evol. Microbiol.">
        <title>Complete genome sequence of Corynebacterium casei LMG S-19264T (=DSM 44701T), isolated from a smear-ripened cheese.</title>
        <authorList>
            <consortium name="US DOE Joint Genome Institute (JGI-PGF)"/>
            <person name="Walter F."/>
            <person name="Albersmeier A."/>
            <person name="Kalinowski J."/>
            <person name="Ruckert C."/>
        </authorList>
    </citation>
    <scope>NUCLEOTIDE SEQUENCE</scope>
    <source>
        <strain evidence="12">CGMCC 1.12924</strain>
    </source>
</reference>
<dbReference type="GO" id="GO:0015288">
    <property type="term" value="F:porin activity"/>
    <property type="evidence" value="ECO:0007669"/>
    <property type="project" value="UniProtKB-KW"/>
</dbReference>
<evidence type="ECO:0000259" key="11">
    <source>
        <dbReference type="PROSITE" id="PS51123"/>
    </source>
</evidence>
<keyword evidence="4" id="KW-0812">Transmembrane</keyword>
<dbReference type="InterPro" id="IPR050330">
    <property type="entry name" value="Bact_OuterMem_StrucFunc"/>
</dbReference>
<keyword evidence="6" id="KW-0626">Porin</keyword>
<dbReference type="PANTHER" id="PTHR30329:SF21">
    <property type="entry name" value="LIPOPROTEIN YIAD-RELATED"/>
    <property type="match status" value="1"/>
</dbReference>
<keyword evidence="3" id="KW-1134">Transmembrane beta strand</keyword>